<dbReference type="SUPFAM" id="SSF53850">
    <property type="entry name" value="Periplasmic binding protein-like II"/>
    <property type="match status" value="1"/>
</dbReference>
<accession>A0A939BBR6</accession>
<organism evidence="1 2">
    <name type="scientific">Mordavella massiliensis</name>
    <dbReference type="NCBI Taxonomy" id="1871024"/>
    <lineage>
        <taxon>Bacteria</taxon>
        <taxon>Bacillati</taxon>
        <taxon>Bacillota</taxon>
        <taxon>Clostridia</taxon>
        <taxon>Eubacteriales</taxon>
        <taxon>Clostridiaceae</taxon>
        <taxon>Mordavella</taxon>
    </lineage>
</organism>
<evidence type="ECO:0000313" key="2">
    <source>
        <dbReference type="Proteomes" id="UP000713880"/>
    </source>
</evidence>
<proteinExistence type="predicted"/>
<dbReference type="PROSITE" id="PS51257">
    <property type="entry name" value="PROKAR_LIPOPROTEIN"/>
    <property type="match status" value="1"/>
</dbReference>
<keyword evidence="2" id="KW-1185">Reference proteome</keyword>
<dbReference type="Gene3D" id="3.40.190.10">
    <property type="entry name" value="Periplasmic binding protein-like II"/>
    <property type="match status" value="1"/>
</dbReference>
<dbReference type="AlphaFoldDB" id="A0A939BBR6"/>
<reference evidence="1" key="2">
    <citation type="journal article" date="2021" name="Sci. Rep.">
        <title>The distribution of antibiotic resistance genes in chicken gut microbiota commensals.</title>
        <authorList>
            <person name="Juricova H."/>
            <person name="Matiasovicova J."/>
            <person name="Kubasova T."/>
            <person name="Cejkova D."/>
            <person name="Rychlik I."/>
        </authorList>
    </citation>
    <scope>NUCLEOTIDE SEQUENCE</scope>
    <source>
        <strain evidence="1">An420c</strain>
    </source>
</reference>
<evidence type="ECO:0008006" key="3">
    <source>
        <dbReference type="Google" id="ProtNLM"/>
    </source>
</evidence>
<evidence type="ECO:0000313" key="1">
    <source>
        <dbReference type="EMBL" id="MBM6826376.1"/>
    </source>
</evidence>
<name>A0A939BBR6_9CLOT</name>
<sequence>MDFDEGKKVIVLINRLNIKLCFFLLSVMFLLGGCNESSGAEKELEVLIEPQFQDQVKEAAKYMKEQTPQVSITIRELPADGEERELEIERLRTQIMAGKGPDVYLINSASDGATQMEAPLFSNPYKTMQSGALASLDRYMESDSYWEEGTYREEFLLPGKYQGQQYIIPLSCNFNILASDQEEIPVTETDTLEDWLAKAEGAADPGFEAAMYGLENISGNWFQPAADYDEGKVLFDKEAWETFGMNFLLKKLQWVESGLENTGEGYQITDLNFATTGMPQMRSARIIPDIQGNRMAAIRCFGAVGMSSDHKEEAYRFLMLFLNDEIKSARQEQGIGTFVDGILGTELPVQESALAARFPSLDTDSLEMVRDVFLTIDGAYFPVGVEADLYQAVMDASRLIYGPATDYEAVWREKLSAAAGKAWENYNTQVLE</sequence>
<reference evidence="1" key="1">
    <citation type="submission" date="2020-08" db="EMBL/GenBank/DDBJ databases">
        <authorList>
            <person name="Cejkova D."/>
            <person name="Kubasova T."/>
            <person name="Jahodarova E."/>
            <person name="Rychlik I."/>
        </authorList>
    </citation>
    <scope>NUCLEOTIDE SEQUENCE</scope>
    <source>
        <strain evidence="1">An420c</strain>
    </source>
</reference>
<dbReference type="Proteomes" id="UP000713880">
    <property type="component" value="Unassembled WGS sequence"/>
</dbReference>
<dbReference type="EMBL" id="JACJLV010000010">
    <property type="protein sequence ID" value="MBM6826376.1"/>
    <property type="molecule type" value="Genomic_DNA"/>
</dbReference>
<gene>
    <name evidence="1" type="ORF">H6A13_04525</name>
</gene>
<comment type="caution">
    <text evidence="1">The sequence shown here is derived from an EMBL/GenBank/DDBJ whole genome shotgun (WGS) entry which is preliminary data.</text>
</comment>
<protein>
    <recommendedName>
        <fullName evidence="3">Extracellular solute-binding protein</fullName>
    </recommendedName>
</protein>